<dbReference type="CDD" id="cd13128">
    <property type="entry name" value="MATE_Wzx_like"/>
    <property type="match status" value="1"/>
</dbReference>
<dbReference type="PANTHER" id="PTHR30250">
    <property type="entry name" value="PST FAMILY PREDICTED COLANIC ACID TRANSPORTER"/>
    <property type="match status" value="1"/>
</dbReference>
<dbReference type="PANTHER" id="PTHR30250:SF11">
    <property type="entry name" value="O-ANTIGEN TRANSPORTER-RELATED"/>
    <property type="match status" value="1"/>
</dbReference>
<feature type="transmembrane region" description="Helical" evidence="6">
    <location>
        <begin position="39"/>
        <end position="61"/>
    </location>
</feature>
<gene>
    <name evidence="7" type="ORF">DX116_17410</name>
</gene>
<reference evidence="7 8" key="1">
    <citation type="submission" date="2018-08" db="EMBL/GenBank/DDBJ databases">
        <title>Aeromicrobium sp. M2KJ-4, whole genome shotgun sequence.</title>
        <authorList>
            <person name="Tuo L."/>
        </authorList>
    </citation>
    <scope>NUCLEOTIDE SEQUENCE [LARGE SCALE GENOMIC DNA]</scope>
    <source>
        <strain evidence="7 8">M2KJ-4</strain>
    </source>
</reference>
<proteinExistence type="predicted"/>
<dbReference type="GO" id="GO:0005886">
    <property type="term" value="C:plasma membrane"/>
    <property type="evidence" value="ECO:0007669"/>
    <property type="project" value="UniProtKB-SubCell"/>
</dbReference>
<dbReference type="AlphaFoldDB" id="A0A371P4M4"/>
<dbReference type="Pfam" id="PF01943">
    <property type="entry name" value="Polysacc_synt"/>
    <property type="match status" value="1"/>
</dbReference>
<feature type="transmembrane region" description="Helical" evidence="6">
    <location>
        <begin position="9"/>
        <end position="27"/>
    </location>
</feature>
<feature type="transmembrane region" description="Helical" evidence="6">
    <location>
        <begin position="149"/>
        <end position="170"/>
    </location>
</feature>
<feature type="transmembrane region" description="Helical" evidence="6">
    <location>
        <begin position="409"/>
        <end position="429"/>
    </location>
</feature>
<evidence type="ECO:0000256" key="2">
    <source>
        <dbReference type="ARBA" id="ARBA00022475"/>
    </source>
</evidence>
<dbReference type="Proteomes" id="UP000265581">
    <property type="component" value="Unassembled WGS sequence"/>
</dbReference>
<dbReference type="InterPro" id="IPR050833">
    <property type="entry name" value="Poly_Biosynth_Transport"/>
</dbReference>
<keyword evidence="4 6" id="KW-1133">Transmembrane helix</keyword>
<dbReference type="OrthoDB" id="3742809at2"/>
<feature type="transmembrane region" description="Helical" evidence="6">
    <location>
        <begin position="113"/>
        <end position="137"/>
    </location>
</feature>
<evidence type="ECO:0000256" key="6">
    <source>
        <dbReference type="SAM" id="Phobius"/>
    </source>
</evidence>
<feature type="transmembrane region" description="Helical" evidence="6">
    <location>
        <begin position="324"/>
        <end position="345"/>
    </location>
</feature>
<name>A0A371P4M4_9ACTN</name>
<feature type="transmembrane region" description="Helical" evidence="6">
    <location>
        <begin position="243"/>
        <end position="264"/>
    </location>
</feature>
<protein>
    <submittedName>
        <fullName evidence="7">Flippase</fullName>
    </submittedName>
</protein>
<accession>A0A371P4M4</accession>
<feature type="transmembrane region" description="Helical" evidence="6">
    <location>
        <begin position="285"/>
        <end position="304"/>
    </location>
</feature>
<feature type="transmembrane region" description="Helical" evidence="6">
    <location>
        <begin position="378"/>
        <end position="397"/>
    </location>
</feature>
<sequence length="479" mass="50389">MAEAFGYQLVFRVVGMVASIVTVALTVRHLGAGSYGHLTTAIVFISLWTSFTELGIGAVVVRRVTSGGGDLERLVRINTGLSLVYGVPLTIIATISGLVVYSGEGQVVMVLPIVAAGLALTTVSSCVQPVFLATVRFKAVAWSDVVSRLLSLAVTLVLLQTGAGIVWFAVVQVVPPLVVLVVQGVAASRIVSWRPVFALRESLDLLRESLPQTAVLVIGVLYWRIDGVMLSLLDTPAQVGTYYLATTLAFTLSIIPTFFATSTLSTMTGLWGRDRDRFATFTARSVETMMFVGAPIAVVGLVLAEPIMRVIGSAEFVADGTPTLAVLFAAVGVTFLNGTVSQALFASHQQAFLVRLNVVNLAMNIGLNLVLIPLWGAVGAAAALLVTELIGQLVASWKLSRHSAYRTPWAFAVRLLLSLAAAAGVAALLRPAPVLAALAAAGVAYVLVNVVLGPVKVRTIRDMLDAASDDASDDEVPVP</sequence>
<keyword evidence="5 6" id="KW-0472">Membrane</keyword>
<evidence type="ECO:0000256" key="5">
    <source>
        <dbReference type="ARBA" id="ARBA00023136"/>
    </source>
</evidence>
<dbReference type="InterPro" id="IPR002797">
    <property type="entry name" value="Polysacc_synth"/>
</dbReference>
<evidence type="ECO:0000313" key="7">
    <source>
        <dbReference type="EMBL" id="REK70862.1"/>
    </source>
</evidence>
<comment type="subcellular location">
    <subcellularLocation>
        <location evidence="1">Cell membrane</location>
        <topology evidence="1">Multi-pass membrane protein</topology>
    </subcellularLocation>
</comment>
<evidence type="ECO:0000256" key="4">
    <source>
        <dbReference type="ARBA" id="ARBA00022989"/>
    </source>
</evidence>
<keyword evidence="8" id="KW-1185">Reference proteome</keyword>
<comment type="caution">
    <text evidence="7">The sequence shown here is derived from an EMBL/GenBank/DDBJ whole genome shotgun (WGS) entry which is preliminary data.</text>
</comment>
<feature type="transmembrane region" description="Helical" evidence="6">
    <location>
        <begin position="82"/>
        <end position="101"/>
    </location>
</feature>
<feature type="transmembrane region" description="Helical" evidence="6">
    <location>
        <begin position="352"/>
        <end position="372"/>
    </location>
</feature>
<evidence type="ECO:0000313" key="8">
    <source>
        <dbReference type="Proteomes" id="UP000265581"/>
    </source>
</evidence>
<feature type="transmembrane region" description="Helical" evidence="6">
    <location>
        <begin position="435"/>
        <end position="455"/>
    </location>
</feature>
<organism evidence="7 8">
    <name type="scientific">Aeromicrobium endophyticum</name>
    <dbReference type="NCBI Taxonomy" id="2292704"/>
    <lineage>
        <taxon>Bacteria</taxon>
        <taxon>Bacillati</taxon>
        <taxon>Actinomycetota</taxon>
        <taxon>Actinomycetes</taxon>
        <taxon>Propionibacteriales</taxon>
        <taxon>Nocardioidaceae</taxon>
        <taxon>Aeromicrobium</taxon>
    </lineage>
</organism>
<dbReference type="RefSeq" id="WP_119705445.1">
    <property type="nucleotide sequence ID" value="NZ_JBHSOI010000002.1"/>
</dbReference>
<keyword evidence="2" id="KW-1003">Cell membrane</keyword>
<evidence type="ECO:0000256" key="1">
    <source>
        <dbReference type="ARBA" id="ARBA00004651"/>
    </source>
</evidence>
<dbReference type="EMBL" id="QUBR01000002">
    <property type="protein sequence ID" value="REK70862.1"/>
    <property type="molecule type" value="Genomic_DNA"/>
</dbReference>
<keyword evidence="3 6" id="KW-0812">Transmembrane</keyword>
<evidence type="ECO:0000256" key="3">
    <source>
        <dbReference type="ARBA" id="ARBA00022692"/>
    </source>
</evidence>